<dbReference type="SUPFAM" id="SSF49879">
    <property type="entry name" value="SMAD/FHA domain"/>
    <property type="match status" value="1"/>
</dbReference>
<dbReference type="Proteomes" id="UP001186944">
    <property type="component" value="Unassembled WGS sequence"/>
</dbReference>
<gene>
    <name evidence="4" type="ORF">FSP39_020218</name>
</gene>
<reference evidence="4" key="1">
    <citation type="submission" date="2019-08" db="EMBL/GenBank/DDBJ databases">
        <title>The improved chromosome-level genome for the pearl oyster Pinctada fucata martensii using PacBio sequencing and Hi-C.</title>
        <authorList>
            <person name="Zheng Z."/>
        </authorList>
    </citation>
    <scope>NUCLEOTIDE SEQUENCE</scope>
    <source>
        <strain evidence="4">ZZ-2019</strain>
        <tissue evidence="4">Adductor muscle</tissue>
    </source>
</reference>
<proteinExistence type="predicted"/>
<feature type="domain" description="FHA" evidence="2">
    <location>
        <begin position="29"/>
        <end position="66"/>
    </location>
</feature>
<name>A0AA88XX81_PINIB</name>
<dbReference type="PANTHER" id="PTHR24020">
    <property type="entry name" value="COLLAGEN ALPHA"/>
    <property type="match status" value="1"/>
</dbReference>
<feature type="domain" description="VWFA" evidence="3">
    <location>
        <begin position="536"/>
        <end position="703"/>
    </location>
</feature>
<evidence type="ECO:0000313" key="5">
    <source>
        <dbReference type="Proteomes" id="UP001186944"/>
    </source>
</evidence>
<organism evidence="4 5">
    <name type="scientific">Pinctada imbricata</name>
    <name type="common">Atlantic pearl-oyster</name>
    <name type="synonym">Pinctada martensii</name>
    <dbReference type="NCBI Taxonomy" id="66713"/>
    <lineage>
        <taxon>Eukaryota</taxon>
        <taxon>Metazoa</taxon>
        <taxon>Spiralia</taxon>
        <taxon>Lophotrochozoa</taxon>
        <taxon>Mollusca</taxon>
        <taxon>Bivalvia</taxon>
        <taxon>Autobranchia</taxon>
        <taxon>Pteriomorphia</taxon>
        <taxon>Pterioida</taxon>
        <taxon>Pterioidea</taxon>
        <taxon>Pteriidae</taxon>
        <taxon>Pinctada</taxon>
    </lineage>
</organism>
<sequence length="824" mass="90933">MSAEYDAWAQLVSLTDIDSEPVPISRDKFVIGRAKDCDLSLSENKLVSGRHCYLQRDENGKVWLADTRAVTRCRQCTGYVDPQTTNQPTGILGMATAAKGISYCTKIADLAFVIDSSSSIWKPYFDMQVNFTRDILDLFDLSPDKTRVSAVSFSNKVIHEFNFNTYDKKSAILKAISNVTYTAGDATRTYKALEHMNDKLFSPSNGARSDVVQIAIVLSDGGTSPGGYDNNIPLPAAQKWTLSEAQKAKDAGIFVFAIGIGSAVNLTELNIMASEPKSTFMIHVPSFQELNTQALKNLVAYRACEVNDKPTPPPTPPPTLAPTTAGNQQEQPDCTGMVADVIFLVDESGSLGSQKNFNKEIGFVRNVIRDMDIGPKKTQVGLIVFADTPRTILQLNDTRTNDEIQKALKSVNWGRGNTFTDRALQKMMQEGFTKSSGARDGVPRIGVVITDGNSTYPHFTEVRADEAKAKNIHLFAIGIGTPYINELITIASKKENVYKVDDLTALDGIKRQFSKNICTKPQQDQPKDVCPGKQADVVIVSDASTSIGQMDFNKQLNFISDVVDKFDIGPDNVRVAMVTFSTNAKLEFSFTSFTDKKNLKEAILKRAWTTGLTFTDKALGVMIEEMKKARQNVPKICIVITDGWSRRPLETEKQAAAAKANNIKMFSIGPYIVPDELDKIASDPSMSFMVEDYSALGKIQNSVAARTCSCKNTFGICNTSSDLPSHSRWKNETEKLYKTLNTFLKHFQYLAKKLSTKGKLRKNPNLGFRQIKHGPDMHVSGTKPSSVILILNNLIWPKSIKIMSKNVPKDVAEWAGYDSTGSTF</sequence>
<accession>A0AA88XX81</accession>
<dbReference type="Gene3D" id="3.40.50.410">
    <property type="entry name" value="von Willebrand factor, type A domain"/>
    <property type="match status" value="3"/>
</dbReference>
<feature type="compositionally biased region" description="Pro residues" evidence="1">
    <location>
        <begin position="310"/>
        <end position="320"/>
    </location>
</feature>
<dbReference type="Gene3D" id="2.60.200.20">
    <property type="match status" value="1"/>
</dbReference>
<dbReference type="SMART" id="SM00327">
    <property type="entry name" value="VWA"/>
    <property type="match status" value="3"/>
</dbReference>
<dbReference type="PRINTS" id="PR00453">
    <property type="entry name" value="VWFADOMAIN"/>
</dbReference>
<evidence type="ECO:0000259" key="2">
    <source>
        <dbReference type="PROSITE" id="PS50006"/>
    </source>
</evidence>
<dbReference type="InterPro" id="IPR000253">
    <property type="entry name" value="FHA_dom"/>
</dbReference>
<dbReference type="Pfam" id="PF00498">
    <property type="entry name" value="FHA"/>
    <property type="match status" value="1"/>
</dbReference>
<dbReference type="InterPro" id="IPR008984">
    <property type="entry name" value="SMAD_FHA_dom_sf"/>
</dbReference>
<dbReference type="InterPro" id="IPR050525">
    <property type="entry name" value="ECM_Assembly_Org"/>
</dbReference>
<dbReference type="InterPro" id="IPR002035">
    <property type="entry name" value="VWF_A"/>
</dbReference>
<dbReference type="PANTHER" id="PTHR24020:SF84">
    <property type="entry name" value="VWFA DOMAIN-CONTAINING PROTEIN"/>
    <property type="match status" value="1"/>
</dbReference>
<dbReference type="AlphaFoldDB" id="A0AA88XX81"/>
<feature type="region of interest" description="Disordered" evidence="1">
    <location>
        <begin position="307"/>
        <end position="330"/>
    </location>
</feature>
<dbReference type="CDD" id="cd01472">
    <property type="entry name" value="vWA_collagen"/>
    <property type="match status" value="2"/>
</dbReference>
<dbReference type="PROSITE" id="PS50006">
    <property type="entry name" value="FHA_DOMAIN"/>
    <property type="match status" value="1"/>
</dbReference>
<comment type="caution">
    <text evidence="4">The sequence shown here is derived from an EMBL/GenBank/DDBJ whole genome shotgun (WGS) entry which is preliminary data.</text>
</comment>
<feature type="domain" description="VWFA" evidence="3">
    <location>
        <begin position="340"/>
        <end position="517"/>
    </location>
</feature>
<protein>
    <submittedName>
        <fullName evidence="4">Uncharacterized protein</fullName>
    </submittedName>
</protein>
<keyword evidence="5" id="KW-1185">Reference proteome</keyword>
<evidence type="ECO:0000259" key="3">
    <source>
        <dbReference type="PROSITE" id="PS50234"/>
    </source>
</evidence>
<evidence type="ECO:0000256" key="1">
    <source>
        <dbReference type="SAM" id="MobiDB-lite"/>
    </source>
</evidence>
<feature type="domain" description="VWFA" evidence="3">
    <location>
        <begin position="109"/>
        <end position="298"/>
    </location>
</feature>
<dbReference type="PROSITE" id="PS50234">
    <property type="entry name" value="VWFA"/>
    <property type="match status" value="3"/>
</dbReference>
<dbReference type="EMBL" id="VSWD01000013">
    <property type="protein sequence ID" value="KAK3084852.1"/>
    <property type="molecule type" value="Genomic_DNA"/>
</dbReference>
<evidence type="ECO:0000313" key="4">
    <source>
        <dbReference type="EMBL" id="KAK3084852.1"/>
    </source>
</evidence>
<dbReference type="InterPro" id="IPR036465">
    <property type="entry name" value="vWFA_dom_sf"/>
</dbReference>
<dbReference type="SUPFAM" id="SSF53300">
    <property type="entry name" value="vWA-like"/>
    <property type="match status" value="3"/>
</dbReference>
<dbReference type="Pfam" id="PF00092">
    <property type="entry name" value="VWA"/>
    <property type="match status" value="3"/>
</dbReference>